<keyword evidence="4" id="KW-0012">Acyltransferase</keyword>
<evidence type="ECO:0000256" key="1">
    <source>
        <dbReference type="ARBA" id="ARBA00007274"/>
    </source>
</evidence>
<dbReference type="Proteomes" id="UP000619355">
    <property type="component" value="Unassembled WGS sequence"/>
</dbReference>
<organism evidence="5 6">
    <name type="scientific">Streptomyces capoamus</name>
    <dbReference type="NCBI Taxonomy" id="68183"/>
    <lineage>
        <taxon>Bacteria</taxon>
        <taxon>Bacillati</taxon>
        <taxon>Actinomycetota</taxon>
        <taxon>Actinomycetes</taxon>
        <taxon>Kitasatosporales</taxon>
        <taxon>Streptomycetaceae</taxon>
        <taxon>Streptomyces</taxon>
    </lineage>
</organism>
<evidence type="ECO:0000256" key="2">
    <source>
        <dbReference type="ARBA" id="ARBA00022679"/>
    </source>
</evidence>
<dbReference type="InterPro" id="IPR001451">
    <property type="entry name" value="Hexapep"/>
</dbReference>
<evidence type="ECO:0000256" key="3">
    <source>
        <dbReference type="ARBA" id="ARBA00022737"/>
    </source>
</evidence>
<dbReference type="SUPFAM" id="SSF51161">
    <property type="entry name" value="Trimeric LpxA-like enzymes"/>
    <property type="match status" value="1"/>
</dbReference>
<dbReference type="InterPro" id="IPR011004">
    <property type="entry name" value="Trimer_LpxA-like_sf"/>
</dbReference>
<reference evidence="6" key="1">
    <citation type="journal article" date="2019" name="Int. J. Syst. Evol. Microbiol.">
        <title>The Global Catalogue of Microorganisms (GCM) 10K type strain sequencing project: providing services to taxonomists for standard genome sequencing and annotation.</title>
        <authorList>
            <consortium name="The Broad Institute Genomics Platform"/>
            <consortium name="The Broad Institute Genome Sequencing Center for Infectious Disease"/>
            <person name="Wu L."/>
            <person name="Ma J."/>
        </authorList>
    </citation>
    <scope>NUCLEOTIDE SEQUENCE [LARGE SCALE GENOMIC DNA]</scope>
    <source>
        <strain evidence="6">JCM 4253</strain>
    </source>
</reference>
<protein>
    <submittedName>
        <fullName evidence="5">Maltose O-acetyltransferase</fullName>
    </submittedName>
</protein>
<dbReference type="Gene3D" id="2.160.10.10">
    <property type="entry name" value="Hexapeptide repeat proteins"/>
    <property type="match status" value="1"/>
</dbReference>
<sequence length="158" mass="16697">MRREGLCAACNAAKTVDERQSILEQLLGSVGELVRIRASFHCDYGYNIRLGNDTFVDFGAVFLDVAPITIGAHVRIGPNVQLLTPVPELDAERRRAGWSKALPITIGDNVWLGGGVIVCPGVNIGENTVVGAGAVVTKDLPPGVLGLGSPARVIRKLS</sequence>
<dbReference type="EMBL" id="BNBF01000004">
    <property type="protein sequence ID" value="GHG43037.1"/>
    <property type="molecule type" value="Genomic_DNA"/>
</dbReference>
<dbReference type="PROSITE" id="PS00101">
    <property type="entry name" value="HEXAPEP_TRANSFERASES"/>
    <property type="match status" value="1"/>
</dbReference>
<keyword evidence="6" id="KW-1185">Reference proteome</keyword>
<name>A0A919C408_9ACTN</name>
<dbReference type="Pfam" id="PF00132">
    <property type="entry name" value="Hexapep"/>
    <property type="match status" value="1"/>
</dbReference>
<proteinExistence type="inferred from homology"/>
<dbReference type="RefSeq" id="WP_189980238.1">
    <property type="nucleotide sequence ID" value="NZ_BNBF01000004.1"/>
</dbReference>
<evidence type="ECO:0000313" key="6">
    <source>
        <dbReference type="Proteomes" id="UP000619355"/>
    </source>
</evidence>
<keyword evidence="2" id="KW-0808">Transferase</keyword>
<keyword evidence="3" id="KW-0677">Repeat</keyword>
<dbReference type="InterPro" id="IPR018357">
    <property type="entry name" value="Hexapep_transf_CS"/>
</dbReference>
<evidence type="ECO:0000256" key="4">
    <source>
        <dbReference type="ARBA" id="ARBA00023315"/>
    </source>
</evidence>
<comment type="similarity">
    <text evidence="1">Belongs to the transferase hexapeptide repeat family.</text>
</comment>
<dbReference type="InterPro" id="IPR051159">
    <property type="entry name" value="Hexapeptide_acetyltransf"/>
</dbReference>
<dbReference type="GO" id="GO:0005829">
    <property type="term" value="C:cytosol"/>
    <property type="evidence" value="ECO:0007669"/>
    <property type="project" value="TreeGrafter"/>
</dbReference>
<dbReference type="PANTHER" id="PTHR23416">
    <property type="entry name" value="SIALIC ACID SYNTHASE-RELATED"/>
    <property type="match status" value="1"/>
</dbReference>
<dbReference type="GO" id="GO:0008374">
    <property type="term" value="F:O-acyltransferase activity"/>
    <property type="evidence" value="ECO:0007669"/>
    <property type="project" value="TreeGrafter"/>
</dbReference>
<evidence type="ECO:0000313" key="5">
    <source>
        <dbReference type="EMBL" id="GHG43037.1"/>
    </source>
</evidence>
<dbReference type="FunFam" id="2.160.10.10:FF:000025">
    <property type="entry name" value="Hexapeptide-repeat containing-acetyltransferase"/>
    <property type="match status" value="1"/>
</dbReference>
<dbReference type="AlphaFoldDB" id="A0A919C408"/>
<gene>
    <name evidence="5" type="primary">maa</name>
    <name evidence="5" type="ORF">GCM10018980_19610</name>
</gene>
<accession>A0A919C408</accession>
<dbReference type="PANTHER" id="PTHR23416:SF23">
    <property type="entry name" value="ACETYLTRANSFERASE C18B11.09C-RELATED"/>
    <property type="match status" value="1"/>
</dbReference>
<dbReference type="CDD" id="cd03357">
    <property type="entry name" value="LbH_MAT_GAT"/>
    <property type="match status" value="1"/>
</dbReference>
<comment type="caution">
    <text evidence="5">The sequence shown here is derived from an EMBL/GenBank/DDBJ whole genome shotgun (WGS) entry which is preliminary data.</text>
</comment>